<dbReference type="PANTHER" id="PTHR34698">
    <property type="entry name" value="5-OXOPROLINASE SUBUNIT B"/>
    <property type="match status" value="1"/>
</dbReference>
<dbReference type="EMBL" id="JAJHNU010000001">
    <property type="protein sequence ID" value="MDN4120229.1"/>
    <property type="molecule type" value="Genomic_DNA"/>
</dbReference>
<evidence type="ECO:0000256" key="1">
    <source>
        <dbReference type="ARBA" id="ARBA00022741"/>
    </source>
</evidence>
<evidence type="ECO:0000313" key="5">
    <source>
        <dbReference type="EMBL" id="MDN4120229.1"/>
    </source>
</evidence>
<comment type="caution">
    <text evidence="5">The sequence shown here is derived from an EMBL/GenBank/DDBJ whole genome shotgun (WGS) entry which is preliminary data.</text>
</comment>
<gene>
    <name evidence="5" type="primary">pxpB</name>
    <name evidence="5" type="ORF">LMS43_02880</name>
</gene>
<dbReference type="RefSeq" id="WP_266122441.1">
    <property type="nucleotide sequence ID" value="NZ_JAJHNU010000001.1"/>
</dbReference>
<evidence type="ECO:0000256" key="3">
    <source>
        <dbReference type="ARBA" id="ARBA00022840"/>
    </source>
</evidence>
<keyword evidence="2 5" id="KW-0378">Hydrolase</keyword>
<evidence type="ECO:0000259" key="4">
    <source>
        <dbReference type="SMART" id="SM00796"/>
    </source>
</evidence>
<protein>
    <submittedName>
        <fullName evidence="5">5-oxoprolinase subunit PxpB</fullName>
        <ecNumber evidence="5">3.5.2.9</ecNumber>
    </submittedName>
</protein>
<dbReference type="Gene3D" id="3.30.1360.40">
    <property type="match status" value="1"/>
</dbReference>
<dbReference type="InterPro" id="IPR029000">
    <property type="entry name" value="Cyclophilin-like_dom_sf"/>
</dbReference>
<dbReference type="NCBIfam" id="TIGR00370">
    <property type="entry name" value="5-oxoprolinase subunit PxpB"/>
    <property type="match status" value="1"/>
</dbReference>
<dbReference type="SMART" id="SM00796">
    <property type="entry name" value="AHS1"/>
    <property type="match status" value="1"/>
</dbReference>
<accession>A0ABT8EG42</accession>
<dbReference type="PANTHER" id="PTHR34698:SF2">
    <property type="entry name" value="5-OXOPROLINASE SUBUNIT B"/>
    <property type="match status" value="1"/>
</dbReference>
<feature type="domain" description="Carboxyltransferase" evidence="4">
    <location>
        <begin position="9"/>
        <end position="214"/>
    </location>
</feature>
<sequence length="237" mass="25997">MSVPAHIKWTYLPQGDRSLLIRFSDHEVIEQEIGQLCVQAAQALRDSALPGVVDIVPSFNAVVVHHLPGELSQAALQTHIEQVLLHVFSKTANLPTPRIVDIPVCYGQEWGPDLEDLAQLLSVSQERVIQLHSQKPLLVFMVGFAPGAPYMGIHEPELDVPRRATPRTHIAAGSVAIANRQSIIYPNISPGGWHVIGRTPLTLFQPGQTPPTLLGPGDQVRFVPISPEQFQNWPAPT</sequence>
<evidence type="ECO:0000313" key="6">
    <source>
        <dbReference type="Proteomes" id="UP001168613"/>
    </source>
</evidence>
<reference evidence="5" key="1">
    <citation type="submission" date="2021-11" db="EMBL/GenBank/DDBJ databases">
        <title>Draft genome sequence of Alcaligenes endophyticus type strain CCUG 75668T.</title>
        <authorList>
            <person name="Salva-Serra F."/>
            <person name="Duran R.E."/>
            <person name="Seeger M."/>
            <person name="Moore E.R.B."/>
            <person name="Jaen-Luchoro D."/>
        </authorList>
    </citation>
    <scope>NUCLEOTIDE SEQUENCE</scope>
    <source>
        <strain evidence="5">CCUG 75668</strain>
    </source>
</reference>
<dbReference type="Proteomes" id="UP001168613">
    <property type="component" value="Unassembled WGS sequence"/>
</dbReference>
<proteinExistence type="predicted"/>
<organism evidence="5 6">
    <name type="scientific">Alcaligenes endophyticus</name>
    <dbReference type="NCBI Taxonomy" id="1929088"/>
    <lineage>
        <taxon>Bacteria</taxon>
        <taxon>Pseudomonadati</taxon>
        <taxon>Pseudomonadota</taxon>
        <taxon>Betaproteobacteria</taxon>
        <taxon>Burkholderiales</taxon>
        <taxon>Alcaligenaceae</taxon>
        <taxon>Alcaligenes</taxon>
    </lineage>
</organism>
<name>A0ABT8EG42_9BURK</name>
<dbReference type="InterPro" id="IPR003833">
    <property type="entry name" value="CT_C_D"/>
</dbReference>
<dbReference type="EC" id="3.5.2.9" evidence="5"/>
<dbReference type="SUPFAM" id="SSF160467">
    <property type="entry name" value="PH0987 N-terminal domain-like"/>
    <property type="match status" value="1"/>
</dbReference>
<evidence type="ECO:0000256" key="2">
    <source>
        <dbReference type="ARBA" id="ARBA00022801"/>
    </source>
</evidence>
<keyword evidence="3" id="KW-0067">ATP-binding</keyword>
<keyword evidence="6" id="KW-1185">Reference proteome</keyword>
<dbReference type="Gene3D" id="2.40.100.10">
    <property type="entry name" value="Cyclophilin-like"/>
    <property type="match status" value="1"/>
</dbReference>
<dbReference type="SUPFAM" id="SSF50891">
    <property type="entry name" value="Cyclophilin-like"/>
    <property type="match status" value="1"/>
</dbReference>
<dbReference type="InterPro" id="IPR010016">
    <property type="entry name" value="PxpB"/>
</dbReference>
<dbReference type="GO" id="GO:0017168">
    <property type="term" value="F:5-oxoprolinase (ATP-hydrolyzing) activity"/>
    <property type="evidence" value="ECO:0007669"/>
    <property type="project" value="UniProtKB-EC"/>
</dbReference>
<dbReference type="Pfam" id="PF02682">
    <property type="entry name" value="CT_C_D"/>
    <property type="match status" value="1"/>
</dbReference>
<keyword evidence="1" id="KW-0547">Nucleotide-binding</keyword>